<dbReference type="Pfam" id="PF00884">
    <property type="entry name" value="Sulfatase"/>
    <property type="match status" value="1"/>
</dbReference>
<dbReference type="PANTHER" id="PTHR43751:SF1">
    <property type="entry name" value="SULFATASE ATSG-RELATED"/>
    <property type="match status" value="1"/>
</dbReference>
<sequence length="511" mass="57659">MLGFILKFSLAGVLALTTNPADQKPIAKAERPNILFCIADDASMKSFGAYGDTFINTPAIDNLAKEGVVFQNAYNGNPKCSPARACILTGKYSWQLKEAADHNGRFPLEFKTYPQLLAKKGYRVGYTGKGWGPGVYDTKDNPAGPEHNAIKVKPPYKGISDIDYAANFEVFLNDNPKGTPFCFWLGAKEPHRFYELDSWKKAGRRLEEANVPPFYPDNEVVRGDLLDYANEVEWFDTHVGKAIKALEKKGLLKNTLVIITSDHGMPFPRVKGQIYEEGFHIPLIAYWKGKITSGRTVSDFVSFSDFAPTFMEVAGEIPHQQMTGSSITKQLFTAESGRIDAARDHVLLGKERHDVGRSNEDGIDLAYPVRAIRNDSLLYVHNIQPERWPVGNPEYGFMNTDGSPTKSYITSINPDDEEYHFFEMNFDKKPENELYNIQKDPHCIYNLATKPEYSSSIAKLRTQMETELIAQGDPRTLGKGEVFDNYIYYGKRLDYKTGKRITPIKYTKKTE</sequence>
<proteinExistence type="predicted"/>
<dbReference type="EMBL" id="JACATN010000004">
    <property type="protein sequence ID" value="MBT2162631.1"/>
    <property type="molecule type" value="Genomic_DNA"/>
</dbReference>
<name>A0ABS5WGU1_9FLAO</name>
<reference evidence="3" key="1">
    <citation type="submission" date="2023-07" db="EMBL/GenBank/DDBJ databases">
        <title>Zobellia barbeyronii sp. nov., a new marine flavobacterium, isolated from green and red algae.</title>
        <authorList>
            <person name="Nedashkovskaya O.I."/>
            <person name="Otstavnykh N."/>
            <person name="Zhukova N."/>
            <person name="Guzev K."/>
            <person name="Chausova V."/>
            <person name="Tekutyeva L."/>
            <person name="Mikhailov V."/>
            <person name="Isaeva M."/>
        </authorList>
    </citation>
    <scope>NUCLEOTIDE SEQUENCE [LARGE SCALE GENOMIC DNA]</scope>
    <source>
        <strain evidence="3">KMM 6746</strain>
    </source>
</reference>
<dbReference type="InterPro" id="IPR017850">
    <property type="entry name" value="Alkaline_phosphatase_core_sf"/>
</dbReference>
<gene>
    <name evidence="2" type="ORF">HW347_15280</name>
</gene>
<evidence type="ECO:0000313" key="2">
    <source>
        <dbReference type="EMBL" id="MBT2162631.1"/>
    </source>
</evidence>
<feature type="domain" description="Sulfatase N-terminal" evidence="1">
    <location>
        <begin position="32"/>
        <end position="315"/>
    </location>
</feature>
<dbReference type="InterPro" id="IPR000917">
    <property type="entry name" value="Sulfatase_N"/>
</dbReference>
<evidence type="ECO:0000259" key="1">
    <source>
        <dbReference type="Pfam" id="PF00884"/>
    </source>
</evidence>
<accession>A0ABS5WGU1</accession>
<dbReference type="SUPFAM" id="SSF53649">
    <property type="entry name" value="Alkaline phosphatase-like"/>
    <property type="match status" value="1"/>
</dbReference>
<comment type="caution">
    <text evidence="2">The sequence shown here is derived from an EMBL/GenBank/DDBJ whole genome shotgun (WGS) entry which is preliminary data.</text>
</comment>
<protein>
    <submittedName>
        <fullName evidence="2">Sulfatase</fullName>
    </submittedName>
</protein>
<dbReference type="PANTHER" id="PTHR43751">
    <property type="entry name" value="SULFATASE"/>
    <property type="match status" value="1"/>
</dbReference>
<dbReference type="Gene3D" id="3.40.720.10">
    <property type="entry name" value="Alkaline Phosphatase, subunit A"/>
    <property type="match status" value="1"/>
</dbReference>
<dbReference type="CDD" id="cd16027">
    <property type="entry name" value="SGSH"/>
    <property type="match status" value="1"/>
</dbReference>
<organism evidence="2 3">
    <name type="scientific">Zobellia barbeyronii</name>
    <dbReference type="NCBI Taxonomy" id="2748009"/>
    <lineage>
        <taxon>Bacteria</taxon>
        <taxon>Pseudomonadati</taxon>
        <taxon>Bacteroidota</taxon>
        <taxon>Flavobacteriia</taxon>
        <taxon>Flavobacteriales</taxon>
        <taxon>Flavobacteriaceae</taxon>
        <taxon>Zobellia</taxon>
    </lineage>
</organism>
<evidence type="ECO:0000313" key="3">
    <source>
        <dbReference type="Proteomes" id="UP000740413"/>
    </source>
</evidence>
<dbReference type="InterPro" id="IPR052701">
    <property type="entry name" value="GAG_Ulvan_Degrading_Sulfatases"/>
</dbReference>
<dbReference type="Proteomes" id="UP000740413">
    <property type="component" value="Unassembled WGS sequence"/>
</dbReference>
<keyword evidence="3" id="KW-1185">Reference proteome</keyword>